<organism evidence="2 3">
    <name type="scientific">Synechocystis salina LEGE 00031</name>
    <dbReference type="NCBI Taxonomy" id="1828736"/>
    <lineage>
        <taxon>Bacteria</taxon>
        <taxon>Bacillati</taxon>
        <taxon>Cyanobacteriota</taxon>
        <taxon>Cyanophyceae</taxon>
        <taxon>Synechococcales</taxon>
        <taxon>Merismopediaceae</taxon>
        <taxon>Synechocystis</taxon>
    </lineage>
</organism>
<dbReference type="Pfam" id="PF14062">
    <property type="entry name" value="DUF4253"/>
    <property type="match status" value="1"/>
</dbReference>
<evidence type="ECO:0000259" key="1">
    <source>
        <dbReference type="Pfam" id="PF14062"/>
    </source>
</evidence>
<sequence>MFDPTAIIEQQTNGINYDITTEDLIAKLQQWDGQYGIEITEVAFDSLIVHFKKLPAGLAALAREIYEFCPDVIDQGFGCIDDAFPMMMSAGQELPPETQVLLAGVDWNDPDFALTILQNSLRQDQAVFLWWD</sequence>
<dbReference type="RefSeq" id="WP_194019263.1">
    <property type="nucleotide sequence ID" value="NZ_JADEVV010000012.1"/>
</dbReference>
<reference evidence="2 3" key="1">
    <citation type="submission" date="2020-10" db="EMBL/GenBank/DDBJ databases">
        <authorList>
            <person name="Castelo-Branco R."/>
            <person name="Eusebio N."/>
            <person name="Adriana R."/>
            <person name="Vieira A."/>
            <person name="Brugerolle De Fraissinette N."/>
            <person name="Rezende De Castro R."/>
            <person name="Schneider M.P."/>
            <person name="Vasconcelos V."/>
            <person name="Leao P.N."/>
        </authorList>
    </citation>
    <scope>NUCLEOTIDE SEQUENCE [LARGE SCALE GENOMIC DNA]</scope>
    <source>
        <strain evidence="2 3">LEGE 00031</strain>
    </source>
</reference>
<evidence type="ECO:0000313" key="2">
    <source>
        <dbReference type="EMBL" id="MBE9253405.1"/>
    </source>
</evidence>
<proteinExistence type="predicted"/>
<feature type="domain" description="DUF4253" evidence="1">
    <location>
        <begin position="10"/>
        <end position="132"/>
    </location>
</feature>
<dbReference type="InterPro" id="IPR025349">
    <property type="entry name" value="DUF4253"/>
</dbReference>
<keyword evidence="3" id="KW-1185">Reference proteome</keyword>
<comment type="caution">
    <text evidence="2">The sequence shown here is derived from an EMBL/GenBank/DDBJ whole genome shotgun (WGS) entry which is preliminary data.</text>
</comment>
<accession>A0ABR9VPX8</accession>
<protein>
    <submittedName>
        <fullName evidence="2">DUF4253 domain-containing protein</fullName>
    </submittedName>
</protein>
<evidence type="ECO:0000313" key="3">
    <source>
        <dbReference type="Proteomes" id="UP000658720"/>
    </source>
</evidence>
<gene>
    <name evidence="2" type="ORF">IQ217_05920</name>
</gene>
<name>A0ABR9VPX8_9SYNC</name>
<dbReference type="EMBL" id="JADEVV010000012">
    <property type="protein sequence ID" value="MBE9253405.1"/>
    <property type="molecule type" value="Genomic_DNA"/>
</dbReference>
<dbReference type="Proteomes" id="UP000658720">
    <property type="component" value="Unassembled WGS sequence"/>
</dbReference>